<sequence>MLLVTWAFFGGQSLTAYLPFYLWWPLGLLGRKGQSGGVGVQVACLRTAIRLRSTYQAVAAHGSSGRDGRYTCPGSLMRPECCYSCSASPQEEASPSSSSSDCDLDAPEVQWCLTPRSLARDHETC</sequence>
<proteinExistence type="predicted"/>
<keyword evidence="1" id="KW-1133">Transmembrane helix</keyword>
<dbReference type="Proteomes" id="UP001174934">
    <property type="component" value="Unassembled WGS sequence"/>
</dbReference>
<feature type="transmembrane region" description="Helical" evidence="1">
    <location>
        <begin position="6"/>
        <end position="24"/>
    </location>
</feature>
<accession>A0AA40C8T9</accession>
<evidence type="ECO:0000256" key="1">
    <source>
        <dbReference type="SAM" id="Phobius"/>
    </source>
</evidence>
<evidence type="ECO:0000313" key="2">
    <source>
        <dbReference type="EMBL" id="KAK0629452.1"/>
    </source>
</evidence>
<gene>
    <name evidence="2" type="ORF">B0T17DRAFT_186310</name>
</gene>
<keyword evidence="1" id="KW-0812">Transmembrane</keyword>
<dbReference type="AlphaFoldDB" id="A0AA40C8T9"/>
<keyword evidence="3" id="KW-1185">Reference proteome</keyword>
<comment type="caution">
    <text evidence="2">The sequence shown here is derived from an EMBL/GenBank/DDBJ whole genome shotgun (WGS) entry which is preliminary data.</text>
</comment>
<evidence type="ECO:0000313" key="3">
    <source>
        <dbReference type="Proteomes" id="UP001174934"/>
    </source>
</evidence>
<reference evidence="2" key="1">
    <citation type="submission" date="2023-06" db="EMBL/GenBank/DDBJ databases">
        <title>Genome-scale phylogeny and comparative genomics of the fungal order Sordariales.</title>
        <authorList>
            <consortium name="Lawrence Berkeley National Laboratory"/>
            <person name="Hensen N."/>
            <person name="Bonometti L."/>
            <person name="Westerberg I."/>
            <person name="Brannstrom I.O."/>
            <person name="Guillou S."/>
            <person name="Cros-Aarteil S."/>
            <person name="Calhoun S."/>
            <person name="Haridas S."/>
            <person name="Kuo A."/>
            <person name="Mondo S."/>
            <person name="Pangilinan J."/>
            <person name="Riley R."/>
            <person name="LaButti K."/>
            <person name="Andreopoulos B."/>
            <person name="Lipzen A."/>
            <person name="Chen C."/>
            <person name="Yanf M."/>
            <person name="Daum C."/>
            <person name="Ng V."/>
            <person name="Clum A."/>
            <person name="Steindorff A."/>
            <person name="Ohm R."/>
            <person name="Martin F."/>
            <person name="Silar P."/>
            <person name="Natvig D."/>
            <person name="Lalanne C."/>
            <person name="Gautier V."/>
            <person name="Ament-velasquez S.L."/>
            <person name="Kruys A."/>
            <person name="Hutchinson M.I."/>
            <person name="Powell A.J."/>
            <person name="Barry K."/>
            <person name="Miller A.N."/>
            <person name="Grigoriev I.V."/>
            <person name="Debuchy R."/>
            <person name="Gladieux P."/>
            <person name="Thoren M.H."/>
            <person name="Johannesson H."/>
        </authorList>
    </citation>
    <scope>NUCLEOTIDE SEQUENCE</scope>
    <source>
        <strain evidence="2">SMH3391-2</strain>
    </source>
</reference>
<protein>
    <submittedName>
        <fullName evidence="2">Uncharacterized protein</fullName>
    </submittedName>
</protein>
<keyword evidence="1" id="KW-0472">Membrane</keyword>
<organism evidence="2 3">
    <name type="scientific">Bombardia bombarda</name>
    <dbReference type="NCBI Taxonomy" id="252184"/>
    <lineage>
        <taxon>Eukaryota</taxon>
        <taxon>Fungi</taxon>
        <taxon>Dikarya</taxon>
        <taxon>Ascomycota</taxon>
        <taxon>Pezizomycotina</taxon>
        <taxon>Sordariomycetes</taxon>
        <taxon>Sordariomycetidae</taxon>
        <taxon>Sordariales</taxon>
        <taxon>Lasiosphaeriaceae</taxon>
        <taxon>Bombardia</taxon>
    </lineage>
</organism>
<name>A0AA40C8T9_9PEZI</name>
<dbReference type="EMBL" id="JAULSR010000002">
    <property type="protein sequence ID" value="KAK0629452.1"/>
    <property type="molecule type" value="Genomic_DNA"/>
</dbReference>